<organism evidence="2 3">
    <name type="scientific">Caenimonas aquaedulcis</name>
    <dbReference type="NCBI Taxonomy" id="2793270"/>
    <lineage>
        <taxon>Bacteria</taxon>
        <taxon>Pseudomonadati</taxon>
        <taxon>Pseudomonadota</taxon>
        <taxon>Betaproteobacteria</taxon>
        <taxon>Burkholderiales</taxon>
        <taxon>Comamonadaceae</taxon>
        <taxon>Caenimonas</taxon>
    </lineage>
</organism>
<protein>
    <recommendedName>
        <fullName evidence="4">DUF4230 domain-containing protein</fullName>
    </recommendedName>
</protein>
<accession>A0A931H374</accession>
<reference evidence="2" key="1">
    <citation type="submission" date="2020-11" db="EMBL/GenBank/DDBJ databases">
        <title>Bacterial whole genome sequence for Caenimonas sp. DR4.4.</title>
        <authorList>
            <person name="Le V."/>
            <person name="Ko S.-R."/>
            <person name="Ahn C.-Y."/>
            <person name="Oh H.-M."/>
        </authorList>
    </citation>
    <scope>NUCLEOTIDE SEQUENCE</scope>
    <source>
        <strain evidence="2">DR4.4</strain>
    </source>
</reference>
<keyword evidence="1" id="KW-1133">Transmembrane helix</keyword>
<dbReference type="EMBL" id="JADWYS010000001">
    <property type="protein sequence ID" value="MBG9387756.1"/>
    <property type="molecule type" value="Genomic_DNA"/>
</dbReference>
<gene>
    <name evidence="2" type="ORF">I5803_06980</name>
</gene>
<dbReference type="Proteomes" id="UP000651050">
    <property type="component" value="Unassembled WGS sequence"/>
</dbReference>
<keyword evidence="1" id="KW-0812">Transmembrane</keyword>
<keyword evidence="3" id="KW-1185">Reference proteome</keyword>
<evidence type="ECO:0000313" key="3">
    <source>
        <dbReference type="Proteomes" id="UP000651050"/>
    </source>
</evidence>
<proteinExistence type="predicted"/>
<evidence type="ECO:0000313" key="2">
    <source>
        <dbReference type="EMBL" id="MBG9387756.1"/>
    </source>
</evidence>
<comment type="caution">
    <text evidence="2">The sequence shown here is derived from an EMBL/GenBank/DDBJ whole genome shotgun (WGS) entry which is preliminary data.</text>
</comment>
<dbReference type="RefSeq" id="WP_196985654.1">
    <property type="nucleotide sequence ID" value="NZ_JADWYS010000001.1"/>
</dbReference>
<name>A0A931H374_9BURK</name>
<evidence type="ECO:0008006" key="4">
    <source>
        <dbReference type="Google" id="ProtNLM"/>
    </source>
</evidence>
<keyword evidence="1" id="KW-0472">Membrane</keyword>
<sequence length="220" mass="24233">MADPRRAPGYLLLFAAALVVAGWFAYDRYVAPHSAVGTSVLGSGIPVVMRSPGGLLEISTVTVYERFRRTDTKDMLGIPLGTTVSIIQVPVTYRYHIEMAKEWPIYLNGKTALVRAGEVHPSLPVAIDTSKMEKFTQSGWARFNKDENLELLEKSITPQLQLRAELPAVRQLAMDAGRQTVREFVTTWLLKEQGWKQGDGGKVIVLFPGEPVPRAGADPG</sequence>
<feature type="transmembrane region" description="Helical" evidence="1">
    <location>
        <begin position="7"/>
        <end position="26"/>
    </location>
</feature>
<evidence type="ECO:0000256" key="1">
    <source>
        <dbReference type="SAM" id="Phobius"/>
    </source>
</evidence>
<dbReference type="AlphaFoldDB" id="A0A931H374"/>